<dbReference type="Gene3D" id="3.10.310.40">
    <property type="match status" value="1"/>
</dbReference>
<gene>
    <name evidence="15" type="primary">ALA1</name>
    <name evidence="17" type="ORF">P167DRAFT_479019</name>
</gene>
<feature type="domain" description="Alanyl-transfer RNA synthetases family profile" evidence="16">
    <location>
        <begin position="14"/>
        <end position="770"/>
    </location>
</feature>
<evidence type="ECO:0000259" key="16">
    <source>
        <dbReference type="PROSITE" id="PS50860"/>
    </source>
</evidence>
<dbReference type="InterPro" id="IPR009000">
    <property type="entry name" value="Transl_B-barrel_sf"/>
</dbReference>
<dbReference type="Gene3D" id="2.40.30.130">
    <property type="match status" value="1"/>
</dbReference>
<dbReference type="PRINTS" id="PR00980">
    <property type="entry name" value="TRNASYNTHALA"/>
</dbReference>
<evidence type="ECO:0000256" key="15">
    <source>
        <dbReference type="HAMAP-Rule" id="MF_03133"/>
    </source>
</evidence>
<dbReference type="EMBL" id="ML119105">
    <property type="protein sequence ID" value="RPB17622.1"/>
    <property type="molecule type" value="Genomic_DNA"/>
</dbReference>
<dbReference type="SUPFAM" id="SSF55681">
    <property type="entry name" value="Class II aaRS and biotin synthetases"/>
    <property type="match status" value="1"/>
</dbReference>
<dbReference type="GO" id="GO:0002161">
    <property type="term" value="F:aminoacyl-tRNA deacylase activity"/>
    <property type="evidence" value="ECO:0007669"/>
    <property type="project" value="TreeGrafter"/>
</dbReference>
<dbReference type="PANTHER" id="PTHR11777:SF9">
    <property type="entry name" value="ALANINE--TRNA LIGASE, CYTOPLASMIC"/>
    <property type="match status" value="1"/>
</dbReference>
<proteinExistence type="inferred from homology"/>
<organism evidence="17 18">
    <name type="scientific">Morchella conica CCBAS932</name>
    <dbReference type="NCBI Taxonomy" id="1392247"/>
    <lineage>
        <taxon>Eukaryota</taxon>
        <taxon>Fungi</taxon>
        <taxon>Dikarya</taxon>
        <taxon>Ascomycota</taxon>
        <taxon>Pezizomycotina</taxon>
        <taxon>Pezizomycetes</taxon>
        <taxon>Pezizales</taxon>
        <taxon>Morchellaceae</taxon>
        <taxon>Morchella</taxon>
    </lineage>
</organism>
<dbReference type="FunFam" id="2.40.30.130:FF:000004">
    <property type="entry name" value="Alanine--tRNA ligase"/>
    <property type="match status" value="1"/>
</dbReference>
<dbReference type="InterPro" id="IPR018165">
    <property type="entry name" value="Ala-tRNA-synth_IIc_core"/>
</dbReference>
<evidence type="ECO:0000313" key="18">
    <source>
        <dbReference type="Proteomes" id="UP000277580"/>
    </source>
</evidence>
<dbReference type="EC" id="6.1.1.7" evidence="15"/>
<dbReference type="Pfam" id="PF01411">
    <property type="entry name" value="tRNA-synt_2c"/>
    <property type="match status" value="1"/>
</dbReference>
<dbReference type="InterPro" id="IPR045864">
    <property type="entry name" value="aa-tRNA-synth_II/BPL/LPL"/>
</dbReference>
<dbReference type="FunFam" id="3.30.930.10:FF:000011">
    <property type="entry name" value="Alanine--tRNA ligase, cytoplasmic"/>
    <property type="match status" value="1"/>
</dbReference>
<evidence type="ECO:0000256" key="12">
    <source>
        <dbReference type="ARBA" id="ARBA00023146"/>
    </source>
</evidence>
<reference evidence="17 18" key="1">
    <citation type="journal article" date="2018" name="Nat. Ecol. Evol.">
        <title>Pezizomycetes genomes reveal the molecular basis of ectomycorrhizal truffle lifestyle.</title>
        <authorList>
            <person name="Murat C."/>
            <person name="Payen T."/>
            <person name="Noel B."/>
            <person name="Kuo A."/>
            <person name="Morin E."/>
            <person name="Chen J."/>
            <person name="Kohler A."/>
            <person name="Krizsan K."/>
            <person name="Balestrini R."/>
            <person name="Da Silva C."/>
            <person name="Montanini B."/>
            <person name="Hainaut M."/>
            <person name="Levati E."/>
            <person name="Barry K.W."/>
            <person name="Belfiori B."/>
            <person name="Cichocki N."/>
            <person name="Clum A."/>
            <person name="Dockter R.B."/>
            <person name="Fauchery L."/>
            <person name="Guy J."/>
            <person name="Iotti M."/>
            <person name="Le Tacon F."/>
            <person name="Lindquist E.A."/>
            <person name="Lipzen A."/>
            <person name="Malagnac F."/>
            <person name="Mello A."/>
            <person name="Molinier V."/>
            <person name="Miyauchi S."/>
            <person name="Poulain J."/>
            <person name="Riccioni C."/>
            <person name="Rubini A."/>
            <person name="Sitrit Y."/>
            <person name="Splivallo R."/>
            <person name="Traeger S."/>
            <person name="Wang M."/>
            <person name="Zifcakova L."/>
            <person name="Wipf D."/>
            <person name="Zambonelli A."/>
            <person name="Paolocci F."/>
            <person name="Nowrousian M."/>
            <person name="Ottonello S."/>
            <person name="Baldrian P."/>
            <person name="Spatafora J.W."/>
            <person name="Henrissat B."/>
            <person name="Nagy L.G."/>
            <person name="Aury J.M."/>
            <person name="Wincker P."/>
            <person name="Grigoriev I.V."/>
            <person name="Bonfante P."/>
            <person name="Martin F.M."/>
        </authorList>
    </citation>
    <scope>NUCLEOTIDE SEQUENCE [LARGE SCALE GENOMIC DNA]</scope>
    <source>
        <strain evidence="17 18">CCBAS932</strain>
    </source>
</reference>
<dbReference type="Gene3D" id="3.30.980.10">
    <property type="entry name" value="Threonyl-trna Synthetase, Chain A, domain 2"/>
    <property type="match status" value="1"/>
</dbReference>
<dbReference type="Pfam" id="PF07973">
    <property type="entry name" value="tRNA_SAD"/>
    <property type="match status" value="1"/>
</dbReference>
<dbReference type="GO" id="GO:0008270">
    <property type="term" value="F:zinc ion binding"/>
    <property type="evidence" value="ECO:0007669"/>
    <property type="project" value="UniProtKB-UniRule"/>
</dbReference>
<dbReference type="STRING" id="1392247.A0A3N4L803"/>
<keyword evidence="2 15" id="KW-0963">Cytoplasm</keyword>
<evidence type="ECO:0000256" key="13">
    <source>
        <dbReference type="ARBA" id="ARBA00048300"/>
    </source>
</evidence>
<dbReference type="InterPro" id="IPR023033">
    <property type="entry name" value="Ala_tRNA_ligase_euk/bac"/>
</dbReference>
<dbReference type="FunCoup" id="A0A3N4L803">
    <property type="interactions" value="999"/>
</dbReference>
<keyword evidence="6 15" id="KW-0547">Nucleotide-binding</keyword>
<comment type="cofactor">
    <cofactor evidence="15">
        <name>Zn(2+)</name>
        <dbReference type="ChEBI" id="CHEBI:29105"/>
    </cofactor>
    <text evidence="15">Binds 1 zinc ion per subunit.</text>
</comment>
<comment type="subunit">
    <text evidence="15">Monomer.</text>
</comment>
<keyword evidence="18" id="KW-1185">Reference proteome</keyword>
<comment type="subcellular location">
    <subcellularLocation>
        <location evidence="15">Mitochondrion</location>
    </subcellularLocation>
    <subcellularLocation>
        <location evidence="15">Cytoplasm</location>
    </subcellularLocation>
</comment>
<comment type="similarity">
    <text evidence="1">Belongs to the class-II aminoacyl-tRNA synthetase family. Alax-L subfamily.</text>
</comment>
<dbReference type="FunFam" id="3.10.310.40:FF:000003">
    <property type="entry name" value="Alanine--tRNA ligase"/>
    <property type="match status" value="1"/>
</dbReference>
<sequence>MVSSVPVGPSEVEWPARRVRETFIEYFRKNGHTVVPSSSVVPLSDPTLLFANAGMNQFKAIFLGTVDPASDFATLKRAVNTQKCIRAGGKHNDLDDVGKDSYHHTFFEMLGNWSFGDYFKKEAIAFSWELLTKVYKLDPDRLYVTYFEGDKAGGLEPDLESKELWKSVGVADDHILPGNMKDNFWEMGDQGPCGPCSEVHYDRIGGRNAAHLVNQDDPNVLEIWNNVFIQYNREADRSLRSLPNKHVDTGMGFERLVSILQDKSSNYDTDVFTPLFKTIQELTGARPYAGAFGEDDKDGIDTAYRVIADHVRTLTFAISDGGVPNNEGRGYVVRRILRRGARYARRYFDVPIGEFFSRLVPTLIHQMGEVFPEIRRKETDVKEVLNEEEESFSRTLDRGEKMFAHYAQQTKIKGSKTLNGTDVWRLYDTFGFPTDLTRIMAEESALEIDETEFEKAKAESKEASKGRKKAGEAELLKLDVHDLGKLETMKSVPKTDDQYKYGRGNITSQIKAIYYNKQFVESTKDIPENAQIGLIVDKTNFYAEQGGQEYDTGKILIDGQAELDVQNVQMYAGYVLHTGFMKYGSFSVLDEVICEYDELRRWPIRNNHTGTHVLNYALREVLGEGIDQRGSLVAPEKLRFDFSHKTGVTDAELEQIEKISTDYIRQNLEVYAMDVPLASAREIEGVRAVFGETYPDPVRVVSVGVQVEDLLADVKNPQWRKVSIEFCGGTHVQKTGDIKDLIILEENGIAKGIRRIVAVTGEDAHEVQRIAAEFEARIKTLEKMPASASKEAQIKQTQADLNNLYISAVKKSQLKERFAKIHKQMLDDQKGKQKAELKKAVEIVTEYFKDNSDKKYLIAKLPISANSKAVSDAIKHVQSKNQDKTVYLFAADTVDQGTDGKVIHACYVSEEFAKKTSAKDWADKVSEVVGGKAGGKGATSQGIGSNIEKVDEAVEAATKYLEGLSL</sequence>
<dbReference type="GO" id="GO:0005524">
    <property type="term" value="F:ATP binding"/>
    <property type="evidence" value="ECO:0007669"/>
    <property type="project" value="UniProtKB-UniRule"/>
</dbReference>
<dbReference type="HAMAP" id="MF_00036_B">
    <property type="entry name" value="Ala_tRNA_synth_B"/>
    <property type="match status" value="1"/>
</dbReference>
<dbReference type="PANTHER" id="PTHR11777">
    <property type="entry name" value="ALANYL-TRNA SYNTHETASE"/>
    <property type="match status" value="1"/>
</dbReference>
<keyword evidence="7 15" id="KW-0862">Zinc</keyword>
<evidence type="ECO:0000256" key="9">
    <source>
        <dbReference type="ARBA" id="ARBA00022884"/>
    </source>
</evidence>
<evidence type="ECO:0000256" key="14">
    <source>
        <dbReference type="ARBA" id="ARBA00055137"/>
    </source>
</evidence>
<evidence type="ECO:0000256" key="3">
    <source>
        <dbReference type="ARBA" id="ARBA00022555"/>
    </source>
</evidence>
<dbReference type="CDD" id="cd00673">
    <property type="entry name" value="AlaRS_core"/>
    <property type="match status" value="1"/>
</dbReference>
<comment type="catalytic activity">
    <reaction evidence="13 15">
        <text>tRNA(Ala) + L-alanine + ATP = L-alanyl-tRNA(Ala) + AMP + diphosphate</text>
        <dbReference type="Rhea" id="RHEA:12540"/>
        <dbReference type="Rhea" id="RHEA-COMP:9657"/>
        <dbReference type="Rhea" id="RHEA-COMP:9923"/>
        <dbReference type="ChEBI" id="CHEBI:30616"/>
        <dbReference type="ChEBI" id="CHEBI:33019"/>
        <dbReference type="ChEBI" id="CHEBI:57972"/>
        <dbReference type="ChEBI" id="CHEBI:78442"/>
        <dbReference type="ChEBI" id="CHEBI:78497"/>
        <dbReference type="ChEBI" id="CHEBI:456215"/>
        <dbReference type="EC" id="6.1.1.7"/>
    </reaction>
</comment>
<dbReference type="GO" id="GO:0070143">
    <property type="term" value="P:mitochondrial alanyl-tRNA aminoacylation"/>
    <property type="evidence" value="ECO:0007669"/>
    <property type="project" value="UniProtKB-UniRule"/>
</dbReference>
<dbReference type="InterPro" id="IPR012947">
    <property type="entry name" value="tRNA_SAD"/>
</dbReference>
<feature type="binding site" evidence="15">
    <location>
        <position position="727"/>
    </location>
    <ligand>
        <name>Zn(2+)</name>
        <dbReference type="ChEBI" id="CHEBI:29105"/>
    </ligand>
</feature>
<name>A0A3N4L803_9PEZI</name>
<comment type="function">
    <text evidence="14 15">Catalyzes the attachment of alanine to tRNA(Ala) in a two-step reaction: alanine is first activated by ATP to form Ala-AMP and then transferred to the acceptor end of tRNA(Ala). Also edits incorrectly charged tRNA(Ala) via its editing domain.</text>
</comment>
<dbReference type="AlphaFoldDB" id="A0A3N4L803"/>
<feature type="binding site" evidence="15">
    <location>
        <position position="731"/>
    </location>
    <ligand>
        <name>Zn(2+)</name>
        <dbReference type="ChEBI" id="CHEBI:29105"/>
    </ligand>
</feature>
<keyword evidence="9 15" id="KW-0694">RNA-binding</keyword>
<dbReference type="GO" id="GO:0004813">
    <property type="term" value="F:alanine-tRNA ligase activity"/>
    <property type="evidence" value="ECO:0007669"/>
    <property type="project" value="UniProtKB-UniRule"/>
</dbReference>
<keyword evidence="8 15" id="KW-0067">ATP-binding</keyword>
<dbReference type="Proteomes" id="UP000277580">
    <property type="component" value="Unassembled WGS sequence"/>
</dbReference>
<dbReference type="InterPro" id="IPR059090">
    <property type="entry name" value="ALA1_helical"/>
</dbReference>
<evidence type="ECO:0000256" key="6">
    <source>
        <dbReference type="ARBA" id="ARBA00022741"/>
    </source>
</evidence>
<keyword evidence="3 15" id="KW-0820">tRNA-binding</keyword>
<keyword evidence="4 15" id="KW-0436">Ligase</keyword>
<dbReference type="SMART" id="SM00863">
    <property type="entry name" value="tRNA_SAD"/>
    <property type="match status" value="1"/>
</dbReference>
<dbReference type="SUPFAM" id="SSF55186">
    <property type="entry name" value="ThrRS/AlaRS common domain"/>
    <property type="match status" value="1"/>
</dbReference>
<evidence type="ECO:0000313" key="17">
    <source>
        <dbReference type="EMBL" id="RPB17622.1"/>
    </source>
</evidence>
<keyword evidence="11 15" id="KW-0496">Mitochondrion</keyword>
<dbReference type="GO" id="GO:0000049">
    <property type="term" value="F:tRNA binding"/>
    <property type="evidence" value="ECO:0007669"/>
    <property type="project" value="UniProtKB-KW"/>
</dbReference>
<evidence type="ECO:0000256" key="4">
    <source>
        <dbReference type="ARBA" id="ARBA00022598"/>
    </source>
</evidence>
<dbReference type="InterPro" id="IPR002318">
    <property type="entry name" value="Ala-tRNA-lgiase_IIc"/>
</dbReference>
<dbReference type="FunFam" id="3.30.980.10:FF:000004">
    <property type="entry name" value="Alanine--tRNA ligase, cytoplasmic"/>
    <property type="match status" value="1"/>
</dbReference>
<evidence type="ECO:0000256" key="2">
    <source>
        <dbReference type="ARBA" id="ARBA00022490"/>
    </source>
</evidence>
<dbReference type="SUPFAM" id="SSF50447">
    <property type="entry name" value="Translation proteins"/>
    <property type="match status" value="1"/>
</dbReference>
<dbReference type="Pfam" id="PF26023">
    <property type="entry name" value="ALA1"/>
    <property type="match status" value="1"/>
</dbReference>
<dbReference type="InterPro" id="IPR018162">
    <property type="entry name" value="Ala-tRNA-ligase_IIc_anticod-bd"/>
</dbReference>
<dbReference type="InterPro" id="IPR018163">
    <property type="entry name" value="Thr/Ala-tRNA-synth_IIc_edit"/>
</dbReference>
<dbReference type="OrthoDB" id="2423964at2759"/>
<dbReference type="Pfam" id="PF02272">
    <property type="entry name" value="DHHA1"/>
    <property type="match status" value="1"/>
</dbReference>
<evidence type="ECO:0000256" key="10">
    <source>
        <dbReference type="ARBA" id="ARBA00022917"/>
    </source>
</evidence>
<evidence type="ECO:0000256" key="11">
    <source>
        <dbReference type="ARBA" id="ARBA00023128"/>
    </source>
</evidence>
<dbReference type="InterPro" id="IPR003156">
    <property type="entry name" value="DHHA1_dom"/>
</dbReference>
<dbReference type="Gene3D" id="3.30.930.10">
    <property type="entry name" value="Bira Bifunctional Protein, Domain 2"/>
    <property type="match status" value="1"/>
</dbReference>
<dbReference type="SUPFAM" id="SSF101353">
    <property type="entry name" value="Putative anticodon-binding domain of alanyl-tRNA synthetase (AlaRS)"/>
    <property type="match status" value="1"/>
</dbReference>
<evidence type="ECO:0000256" key="7">
    <source>
        <dbReference type="ARBA" id="ARBA00022833"/>
    </source>
</evidence>
<evidence type="ECO:0000256" key="5">
    <source>
        <dbReference type="ARBA" id="ARBA00022723"/>
    </source>
</evidence>
<dbReference type="InParanoid" id="A0A3N4L803"/>
<dbReference type="InterPro" id="IPR050058">
    <property type="entry name" value="Ala-tRNA_ligase"/>
</dbReference>
<feature type="binding site" evidence="15">
    <location>
        <position position="608"/>
    </location>
    <ligand>
        <name>Zn(2+)</name>
        <dbReference type="ChEBI" id="CHEBI:29105"/>
    </ligand>
</feature>
<evidence type="ECO:0000256" key="8">
    <source>
        <dbReference type="ARBA" id="ARBA00022840"/>
    </source>
</evidence>
<dbReference type="NCBIfam" id="TIGR00344">
    <property type="entry name" value="alaS"/>
    <property type="match status" value="1"/>
</dbReference>
<keyword evidence="12 15" id="KW-0030">Aminoacyl-tRNA synthetase</keyword>
<protein>
    <recommendedName>
        <fullName evidence="15">Alanine--tRNA ligase</fullName>
        <ecNumber evidence="15">6.1.1.7</ecNumber>
    </recommendedName>
    <alternativeName>
        <fullName evidence="15">Alanyl-tRNA synthetase</fullName>
        <shortName evidence="15">AlaRS</shortName>
    </alternativeName>
</protein>
<dbReference type="PROSITE" id="PS50860">
    <property type="entry name" value="AA_TRNA_LIGASE_II_ALA"/>
    <property type="match status" value="1"/>
</dbReference>
<dbReference type="GO" id="GO:0005739">
    <property type="term" value="C:mitochondrion"/>
    <property type="evidence" value="ECO:0007669"/>
    <property type="project" value="UniProtKB-SubCell"/>
</dbReference>
<evidence type="ECO:0000256" key="1">
    <source>
        <dbReference type="ARBA" id="ARBA00008429"/>
    </source>
</evidence>
<accession>A0A3N4L803</accession>
<feature type="binding site" evidence="15">
    <location>
        <position position="612"/>
    </location>
    <ligand>
        <name>Zn(2+)</name>
        <dbReference type="ChEBI" id="CHEBI:29105"/>
    </ligand>
</feature>
<keyword evidence="10 15" id="KW-0648">Protein biosynthesis</keyword>
<keyword evidence="5 15" id="KW-0479">Metal-binding</keyword>
<dbReference type="InterPro" id="IPR018164">
    <property type="entry name" value="Ala-tRNA-synth_IIc_N"/>
</dbReference>
<comment type="domain">
    <text evidence="15">Consists of three domains; the N-terminal catalytic domain, the editing domain and the C-terminal C-Ala domain. The editing domain removes incorrectly charged amino acids, while the C-Ala domain, along with tRNA(Ala), serves as a bridge to cooperatively bring together the editing and aminoacylation centers thus stimulating deacylation of misacylated tRNAs.</text>
</comment>